<proteinExistence type="predicted"/>
<dbReference type="EMBL" id="JACRUN010000001">
    <property type="protein sequence ID" value="MBC5833873.1"/>
    <property type="molecule type" value="Genomic_DNA"/>
</dbReference>
<evidence type="ECO:0000313" key="1">
    <source>
        <dbReference type="EMBL" id="MBC5833873.1"/>
    </source>
</evidence>
<gene>
    <name evidence="1" type="ORF">H8R27_03155</name>
</gene>
<evidence type="ECO:0000313" key="2">
    <source>
        <dbReference type="Proteomes" id="UP000605990"/>
    </source>
</evidence>
<protein>
    <submittedName>
        <fullName evidence="1">Uncharacterized protein</fullName>
    </submittedName>
</protein>
<reference evidence="1 2" key="1">
    <citation type="submission" date="2020-08" db="EMBL/GenBank/DDBJ databases">
        <title>Description of novel Flavobacterium F-408 isolate.</title>
        <authorList>
            <person name="Saticioglu I.B."/>
            <person name="Duman M."/>
            <person name="Altun S."/>
        </authorList>
    </citation>
    <scope>NUCLEOTIDE SEQUENCE [LARGE SCALE GENOMIC DNA]</scope>
    <source>
        <strain evidence="1 2">F-408</strain>
    </source>
</reference>
<accession>A0ABR7IVW8</accession>
<keyword evidence="2" id="KW-1185">Reference proteome</keyword>
<dbReference type="RefSeq" id="WP_166125101.1">
    <property type="nucleotide sequence ID" value="NZ_JAANOQ010000001.1"/>
</dbReference>
<name>A0ABR7IVW8_9FLAO</name>
<comment type="caution">
    <text evidence="1">The sequence shown here is derived from an EMBL/GenBank/DDBJ whole genome shotgun (WGS) entry which is preliminary data.</text>
</comment>
<organism evidence="1 2">
    <name type="scientific">Flavobacterium bernardetii</name>
    <dbReference type="NCBI Taxonomy" id="2813823"/>
    <lineage>
        <taxon>Bacteria</taxon>
        <taxon>Pseudomonadati</taxon>
        <taxon>Bacteroidota</taxon>
        <taxon>Flavobacteriia</taxon>
        <taxon>Flavobacteriales</taxon>
        <taxon>Flavobacteriaceae</taxon>
        <taxon>Flavobacterium</taxon>
    </lineage>
</organism>
<dbReference type="Proteomes" id="UP000605990">
    <property type="component" value="Unassembled WGS sequence"/>
</dbReference>
<sequence>MNIFNILAQKLKKFYGTIADENGVYFHEDFFNQVEFLPRENLFYLKKENEKIESFAEENFDSNGFTDIYLRNENPVTIANKKFSVDKLDKLLLSLHLKKNIEVYEGYASTKQKCKNTFAYSYKSADIIITFKDNVVHDFWINGFRFCKDIETKSKLKSVLFIIGNEMDLILNDWDLPAVIDLKNENEIQKYLNEEL</sequence>